<dbReference type="AlphaFoldDB" id="Q8GAF2"/>
<evidence type="ECO:0000256" key="1">
    <source>
        <dbReference type="SAM" id="Phobius"/>
    </source>
</evidence>
<reference evidence="2" key="2">
    <citation type="submission" date="2013-12" db="EMBL/GenBank/DDBJ databases">
        <authorList>
            <person name="Mihasan M."/>
            <person name="Brandsch R."/>
        </authorList>
    </citation>
    <scope>NUCLEOTIDE SEQUENCE</scope>
    <source>
        <strain evidence="2">ATCC 49919</strain>
        <plasmid evidence="2">pAO1</plasmid>
    </source>
</reference>
<organism evidence="2">
    <name type="scientific">Paenarthrobacter nicotinovorans</name>
    <name type="common">Arthrobacter nicotinovorans</name>
    <dbReference type="NCBI Taxonomy" id="29320"/>
    <lineage>
        <taxon>Bacteria</taxon>
        <taxon>Bacillati</taxon>
        <taxon>Actinomycetota</taxon>
        <taxon>Actinomycetes</taxon>
        <taxon>Micrococcales</taxon>
        <taxon>Micrococcaceae</taxon>
        <taxon>Paenarthrobacter</taxon>
    </lineage>
</organism>
<keyword evidence="1" id="KW-1133">Transmembrane helix</keyword>
<sequence length="93" mass="10363">MTEGPRTRDYSRDSYRVRSQFGSTSSLSILTSSSLSFVHHFLMRNTAVMSPSMPTFAMMPSDPLGIDGRLHPPMCLAATIRWPSFTGTSLKDF</sequence>
<geneLocation type="plasmid" evidence="2">
    <name>pAO1</name>
</geneLocation>
<name>Q8GAF2_PAENI</name>
<keyword evidence="1" id="KW-0472">Membrane</keyword>
<reference evidence="2" key="1">
    <citation type="journal article" date="2003" name="J. Bacteriol.">
        <title>Sequence of the 165-kilobase catabolic plasmid pAO1 from Arthrobacter nicotinovorans and identification of a pAO1-dependent nicotine uptake system.</title>
        <authorList>
            <person name="Igloi G.L."/>
            <person name="Brandsch R."/>
        </authorList>
    </citation>
    <scope>NUCLEOTIDE SEQUENCE [LARGE SCALE GENOMIC DNA]</scope>
    <source>
        <strain evidence="2">ATCC 49919</strain>
        <plasmid evidence="2">pAO1</plasmid>
    </source>
</reference>
<evidence type="ECO:0000313" key="2">
    <source>
        <dbReference type="EMBL" id="CAD47979.1"/>
    </source>
</evidence>
<accession>Q8GAF2</accession>
<dbReference type="EMBL" id="AJ507836">
    <property type="protein sequence ID" value="CAD47979.1"/>
    <property type="molecule type" value="Genomic_DNA"/>
</dbReference>
<proteinExistence type="predicted"/>
<protein>
    <submittedName>
        <fullName evidence="2">Uncharacterized protein</fullName>
    </submittedName>
</protein>
<keyword evidence="1" id="KW-0812">Transmembrane</keyword>
<keyword evidence="2" id="KW-0614">Plasmid</keyword>
<feature type="transmembrane region" description="Helical" evidence="1">
    <location>
        <begin position="21"/>
        <end position="42"/>
    </location>
</feature>